<comment type="caution">
    <text evidence="2">The sequence shown here is derived from an EMBL/GenBank/DDBJ whole genome shotgun (WGS) entry which is preliminary data.</text>
</comment>
<sequence>MSAAPHAGLIAGRVDCAEFRLLALDVRFGFAHPPLGPLDAVFVESHHAAFRKLPDRKLSTSTSVPSRFPSIHQLAKPIAATGNTAGDGGAAGQQPESHRLASAISTFQSFERLAGQFERDPTRRAAEMAERNFEREGRLRRRTASRPNPPLVAVSRRSCAILSCSAAHLPEGLA</sequence>
<organism evidence="2 3">
    <name type="scientific">Plantimonas leprariae</name>
    <dbReference type="NCBI Taxonomy" id="2615207"/>
    <lineage>
        <taxon>Bacteria</taxon>
        <taxon>Pseudomonadati</taxon>
        <taxon>Pseudomonadota</taxon>
        <taxon>Alphaproteobacteria</taxon>
        <taxon>Hyphomicrobiales</taxon>
        <taxon>Aurantimonadaceae</taxon>
        <taxon>Plantimonas</taxon>
    </lineage>
</organism>
<proteinExistence type="predicted"/>
<gene>
    <name evidence="2" type="ORF">F6X38_21970</name>
</gene>
<evidence type="ECO:0000256" key="1">
    <source>
        <dbReference type="SAM" id="MobiDB-lite"/>
    </source>
</evidence>
<evidence type="ECO:0000313" key="2">
    <source>
        <dbReference type="EMBL" id="KAB0676210.1"/>
    </source>
</evidence>
<dbReference type="EMBL" id="VZDO01000025">
    <property type="protein sequence ID" value="KAB0676210.1"/>
    <property type="molecule type" value="Genomic_DNA"/>
</dbReference>
<accession>A0A7V7PKQ5</accession>
<keyword evidence="3" id="KW-1185">Reference proteome</keyword>
<dbReference type="RefSeq" id="WP_150973647.1">
    <property type="nucleotide sequence ID" value="NZ_VZDO01000025.1"/>
</dbReference>
<feature type="region of interest" description="Disordered" evidence="1">
    <location>
        <begin position="129"/>
        <end position="149"/>
    </location>
</feature>
<dbReference type="Proteomes" id="UP000432089">
    <property type="component" value="Unassembled WGS sequence"/>
</dbReference>
<reference evidence="2 3" key="1">
    <citation type="submission" date="2019-09" db="EMBL/GenBank/DDBJ databases">
        <title>YIM 132180 draft genome.</title>
        <authorList>
            <person name="Zhang K."/>
        </authorList>
    </citation>
    <scope>NUCLEOTIDE SEQUENCE [LARGE SCALE GENOMIC DNA]</scope>
    <source>
        <strain evidence="2 3">YIM 132180</strain>
    </source>
</reference>
<name>A0A7V7PKQ5_9HYPH</name>
<dbReference type="AlphaFoldDB" id="A0A7V7PKQ5"/>
<protein>
    <submittedName>
        <fullName evidence="2">Uncharacterized protein</fullName>
    </submittedName>
</protein>
<evidence type="ECO:0000313" key="3">
    <source>
        <dbReference type="Proteomes" id="UP000432089"/>
    </source>
</evidence>